<dbReference type="STRING" id="679197.HMPREF9336_02987"/>
<keyword evidence="5 7" id="KW-0460">Magnesium</keyword>
<dbReference type="InterPro" id="IPR016055">
    <property type="entry name" value="A-D-PHexomutase_a/b/a-I/II/III"/>
</dbReference>
<keyword evidence="3" id="KW-0597">Phosphoprotein</keyword>
<evidence type="ECO:0000256" key="7">
    <source>
        <dbReference type="RuleBase" id="RU004326"/>
    </source>
</evidence>
<evidence type="ECO:0008006" key="15">
    <source>
        <dbReference type="Google" id="ProtNLM"/>
    </source>
</evidence>
<dbReference type="InterPro" id="IPR005841">
    <property type="entry name" value="Alpha-D-phosphohexomutase_SF"/>
</dbReference>
<dbReference type="EMBL" id="ACZI02000001">
    <property type="protein sequence ID" value="EFV12184.1"/>
    <property type="molecule type" value="Genomic_DNA"/>
</dbReference>
<evidence type="ECO:0000259" key="9">
    <source>
        <dbReference type="Pfam" id="PF00408"/>
    </source>
</evidence>
<dbReference type="InterPro" id="IPR005846">
    <property type="entry name" value="A-D-PHexomutase_a/b/a-III"/>
</dbReference>
<dbReference type="Pfam" id="PF00408">
    <property type="entry name" value="PGM_PMM_IV"/>
    <property type="match status" value="1"/>
</dbReference>
<dbReference type="GO" id="GO:0008973">
    <property type="term" value="F:phosphopentomutase activity"/>
    <property type="evidence" value="ECO:0007669"/>
    <property type="project" value="TreeGrafter"/>
</dbReference>
<evidence type="ECO:0000256" key="6">
    <source>
        <dbReference type="ARBA" id="ARBA00023235"/>
    </source>
</evidence>
<feature type="compositionally biased region" description="Polar residues" evidence="8">
    <location>
        <begin position="1"/>
        <end position="10"/>
    </location>
</feature>
<dbReference type="Gene3D" id="3.30.310.50">
    <property type="entry name" value="Alpha-D-phosphohexomutase, C-terminal domain"/>
    <property type="match status" value="1"/>
</dbReference>
<dbReference type="eggNOG" id="COG1109">
    <property type="taxonomic scope" value="Bacteria"/>
</dbReference>
<dbReference type="Pfam" id="PF02879">
    <property type="entry name" value="PGM_PMM_II"/>
    <property type="match status" value="1"/>
</dbReference>
<evidence type="ECO:0000256" key="2">
    <source>
        <dbReference type="ARBA" id="ARBA00010231"/>
    </source>
</evidence>
<reference evidence="13 14" key="1">
    <citation type="journal article" date="2011" name="Stand. Genomic Sci.">
        <title>High quality draft genome sequence of Segniliparus rugosus CDC 945(T)= (ATCC BAA-974(T)).</title>
        <authorList>
            <person name="Earl A.M."/>
            <person name="Desjardins C.A."/>
            <person name="Fitzgerald M.G."/>
            <person name="Arachchi H.M."/>
            <person name="Zeng Q."/>
            <person name="Mehta T."/>
            <person name="Griggs A."/>
            <person name="Birren B.W."/>
            <person name="Toney N.C."/>
            <person name="Carr J."/>
            <person name="Posey J."/>
            <person name="Butler W.R."/>
        </authorList>
    </citation>
    <scope>NUCLEOTIDE SEQUENCE [LARGE SCALE GENOMIC DNA]</scope>
    <source>
        <strain evidence="14">ATCC BAA-974 / DSM 45345 / CCUG 50838 / CIP 108380 / JCM 13579 / CDC 945</strain>
    </source>
</reference>
<comment type="similarity">
    <text evidence="2 7">Belongs to the phosphohexose mutase family.</text>
</comment>
<protein>
    <recommendedName>
        <fullName evidence="15">Phosphomannomutase</fullName>
    </recommendedName>
</protein>
<keyword evidence="14" id="KW-1185">Reference proteome</keyword>
<feature type="domain" description="Alpha-D-phosphohexomutase alpha/beta/alpha" evidence="11">
    <location>
        <begin position="234"/>
        <end position="318"/>
    </location>
</feature>
<keyword evidence="4 7" id="KW-0479">Metal-binding</keyword>
<dbReference type="InterPro" id="IPR036900">
    <property type="entry name" value="A-D-PHexomutase_C_sf"/>
</dbReference>
<evidence type="ECO:0000256" key="4">
    <source>
        <dbReference type="ARBA" id="ARBA00022723"/>
    </source>
</evidence>
<gene>
    <name evidence="13" type="ORF">HMPREF9336_02987</name>
</gene>
<dbReference type="RefSeq" id="WP_007471646.1">
    <property type="nucleotide sequence ID" value="NZ_KI391953.1"/>
</dbReference>
<feature type="domain" description="Alpha-D-phosphohexomutase C-terminal" evidence="9">
    <location>
        <begin position="486"/>
        <end position="534"/>
    </location>
</feature>
<evidence type="ECO:0000256" key="3">
    <source>
        <dbReference type="ARBA" id="ARBA00022553"/>
    </source>
</evidence>
<feature type="domain" description="Alpha-D-phosphohexomutase alpha/beta/alpha" evidence="10">
    <location>
        <begin position="55"/>
        <end position="189"/>
    </location>
</feature>
<sequence length="561" mass="59167">MSGSEPSLSEQVADWIEHDPDPKDSAEIATLFAAADEGDIGASAELLDRFAAPLSFGTAGLRGAMRAGPNGMNLAVVVRASKGFADWLIEQGYEGETVVVGCDARHRSAEFAVAAAEVFTAAGFKVLALPHGLPTPVTAFIVKWWYAAAGVQITASHNPPQDNGYKVYLEGGAQLVPPSDKEIEAAIAAVGPADQVPRSPLVPNSHVDDALETYLDRASGVGYADQRRRGHGEARALRIALTPMHGVGGKVAVEALRRAGFADVHVVAEQFEPDPDFPTARFPNPEEPGATDLLLALAERVGADIAIALDPDADRCAIGFPGLGEDAGWRMLTGDETGTLLGGWALDNSPTEDPLTASTIVSSRQLQALAQARLTRHARTLTGFKWLVRAGEGLVYAYEEAIGHCVDPDAVRDKDGISAAVFASDLAAALKAEGRTVAQVFDDYALELGVYATRQVSLRFEHLDGIARTMARLRAEPPAELDGEPVAFEDLAQAIEGPRTDAVVLTGDSLRVVVRPSGTEPKLKVYLEATEPAPARDALAGARAAAQERLGRLASWAGSLG</sequence>
<dbReference type="HOGENOM" id="CLU_016950_0_2_11"/>
<evidence type="ECO:0000259" key="10">
    <source>
        <dbReference type="Pfam" id="PF02878"/>
    </source>
</evidence>
<dbReference type="OrthoDB" id="9806956at2"/>
<feature type="domain" description="Alpha-D-phosphohexomutase alpha/beta/alpha" evidence="12">
    <location>
        <begin position="334"/>
        <end position="441"/>
    </location>
</feature>
<dbReference type="InterPro" id="IPR005845">
    <property type="entry name" value="A-D-PHexomutase_a/b/a-II"/>
</dbReference>
<name>E5XU15_SEGRC</name>
<organism evidence="13 14">
    <name type="scientific">Segniliparus rugosus (strain ATCC BAA-974 / DSM 45345 / CCUG 50838 / CIP 108380 / JCM 13579 / CDC 945)</name>
    <dbReference type="NCBI Taxonomy" id="679197"/>
    <lineage>
        <taxon>Bacteria</taxon>
        <taxon>Bacillati</taxon>
        <taxon>Actinomycetota</taxon>
        <taxon>Actinomycetes</taxon>
        <taxon>Mycobacteriales</taxon>
        <taxon>Segniliparaceae</taxon>
        <taxon>Segniliparus</taxon>
    </lineage>
</organism>
<dbReference type="SUPFAM" id="SSF53738">
    <property type="entry name" value="Phosphoglucomutase, first 3 domains"/>
    <property type="match status" value="3"/>
</dbReference>
<evidence type="ECO:0000259" key="12">
    <source>
        <dbReference type="Pfam" id="PF02880"/>
    </source>
</evidence>
<evidence type="ECO:0000313" key="14">
    <source>
        <dbReference type="Proteomes" id="UP000004816"/>
    </source>
</evidence>
<dbReference type="AlphaFoldDB" id="E5XU15"/>
<evidence type="ECO:0000313" key="13">
    <source>
        <dbReference type="EMBL" id="EFV12184.1"/>
    </source>
</evidence>
<proteinExistence type="inferred from homology"/>
<dbReference type="InterPro" id="IPR005843">
    <property type="entry name" value="A-D-PHexomutase_C"/>
</dbReference>
<evidence type="ECO:0000256" key="5">
    <source>
        <dbReference type="ARBA" id="ARBA00022842"/>
    </source>
</evidence>
<dbReference type="GO" id="GO:0005975">
    <property type="term" value="P:carbohydrate metabolic process"/>
    <property type="evidence" value="ECO:0007669"/>
    <property type="project" value="InterPro"/>
</dbReference>
<accession>E5XU15</accession>
<dbReference type="PROSITE" id="PS00710">
    <property type="entry name" value="PGM_PMM"/>
    <property type="match status" value="1"/>
</dbReference>
<dbReference type="PANTHER" id="PTHR45745:SF1">
    <property type="entry name" value="PHOSPHOGLUCOMUTASE 2B-RELATED"/>
    <property type="match status" value="1"/>
</dbReference>
<dbReference type="SUPFAM" id="SSF55957">
    <property type="entry name" value="Phosphoglucomutase, C-terminal domain"/>
    <property type="match status" value="1"/>
</dbReference>
<dbReference type="PRINTS" id="PR00509">
    <property type="entry name" value="PGMPMM"/>
</dbReference>
<dbReference type="GO" id="GO:0006166">
    <property type="term" value="P:purine ribonucleoside salvage"/>
    <property type="evidence" value="ECO:0007669"/>
    <property type="project" value="TreeGrafter"/>
</dbReference>
<dbReference type="Pfam" id="PF02880">
    <property type="entry name" value="PGM_PMM_III"/>
    <property type="match status" value="1"/>
</dbReference>
<evidence type="ECO:0000256" key="8">
    <source>
        <dbReference type="SAM" id="MobiDB-lite"/>
    </source>
</evidence>
<dbReference type="Proteomes" id="UP000004816">
    <property type="component" value="Unassembled WGS sequence"/>
</dbReference>
<dbReference type="Gene3D" id="3.40.120.10">
    <property type="entry name" value="Alpha-D-Glucose-1,6-Bisphosphate, subunit A, domain 3"/>
    <property type="match status" value="3"/>
</dbReference>
<dbReference type="GO" id="GO:0000287">
    <property type="term" value="F:magnesium ion binding"/>
    <property type="evidence" value="ECO:0007669"/>
    <property type="project" value="InterPro"/>
</dbReference>
<dbReference type="PANTHER" id="PTHR45745">
    <property type="entry name" value="PHOSPHOMANNOMUTASE 45A"/>
    <property type="match status" value="1"/>
</dbReference>
<evidence type="ECO:0000256" key="1">
    <source>
        <dbReference type="ARBA" id="ARBA00001946"/>
    </source>
</evidence>
<feature type="region of interest" description="Disordered" evidence="8">
    <location>
        <begin position="1"/>
        <end position="23"/>
    </location>
</feature>
<comment type="cofactor">
    <cofactor evidence="1">
        <name>Mg(2+)</name>
        <dbReference type="ChEBI" id="CHEBI:18420"/>
    </cofactor>
</comment>
<dbReference type="InterPro" id="IPR005844">
    <property type="entry name" value="A-D-PHexomutase_a/b/a-I"/>
</dbReference>
<evidence type="ECO:0000259" key="11">
    <source>
        <dbReference type="Pfam" id="PF02879"/>
    </source>
</evidence>
<dbReference type="Pfam" id="PF02878">
    <property type="entry name" value="PGM_PMM_I"/>
    <property type="match status" value="1"/>
</dbReference>
<keyword evidence="6" id="KW-0413">Isomerase</keyword>
<dbReference type="InterPro" id="IPR016066">
    <property type="entry name" value="A-D-PHexomutase_CS"/>
</dbReference>
<dbReference type="CDD" id="cd05799">
    <property type="entry name" value="PGM2"/>
    <property type="match status" value="1"/>
</dbReference>
<comment type="caution">
    <text evidence="13">The sequence shown here is derived from an EMBL/GenBank/DDBJ whole genome shotgun (WGS) entry which is preliminary data.</text>
</comment>